<reference evidence="1 2" key="1">
    <citation type="submission" date="2014-11" db="EMBL/GenBank/DDBJ databases">
        <title>Genetic blueprint of the zoonotic pathogen Toxocara canis.</title>
        <authorList>
            <person name="Zhu X.-Q."/>
            <person name="Korhonen P.K."/>
            <person name="Cai H."/>
            <person name="Young N.D."/>
            <person name="Nejsum P."/>
            <person name="von Samson-Himmelstjerna G."/>
            <person name="Boag P.R."/>
            <person name="Tan P."/>
            <person name="Li Q."/>
            <person name="Min J."/>
            <person name="Yang Y."/>
            <person name="Wang X."/>
            <person name="Fang X."/>
            <person name="Hall R.S."/>
            <person name="Hofmann A."/>
            <person name="Sternberg P.W."/>
            <person name="Jex A.R."/>
            <person name="Gasser R.B."/>
        </authorList>
    </citation>
    <scope>NUCLEOTIDE SEQUENCE [LARGE SCALE GENOMIC DNA]</scope>
    <source>
        <strain evidence="1">PN_DK_2014</strain>
    </source>
</reference>
<accession>A0A0B2UPZ5</accession>
<sequence length="79" mass="8699">MMSLSNAESNLTEQISLGTLTTWASANANRLLSWRSGKSGALRRMFGAENEHAQMSNPKLVHFIAEHVHPSLEVSMCTI</sequence>
<evidence type="ECO:0000313" key="1">
    <source>
        <dbReference type="EMBL" id="KHN71463.1"/>
    </source>
</evidence>
<evidence type="ECO:0000313" key="2">
    <source>
        <dbReference type="Proteomes" id="UP000031036"/>
    </source>
</evidence>
<keyword evidence="2" id="KW-1185">Reference proteome</keyword>
<proteinExistence type="predicted"/>
<dbReference type="Proteomes" id="UP000031036">
    <property type="component" value="Unassembled WGS sequence"/>
</dbReference>
<comment type="caution">
    <text evidence="1">The sequence shown here is derived from an EMBL/GenBank/DDBJ whole genome shotgun (WGS) entry which is preliminary data.</text>
</comment>
<organism evidence="1 2">
    <name type="scientific">Toxocara canis</name>
    <name type="common">Canine roundworm</name>
    <dbReference type="NCBI Taxonomy" id="6265"/>
    <lineage>
        <taxon>Eukaryota</taxon>
        <taxon>Metazoa</taxon>
        <taxon>Ecdysozoa</taxon>
        <taxon>Nematoda</taxon>
        <taxon>Chromadorea</taxon>
        <taxon>Rhabditida</taxon>
        <taxon>Spirurina</taxon>
        <taxon>Ascaridomorpha</taxon>
        <taxon>Ascaridoidea</taxon>
        <taxon>Toxocaridae</taxon>
        <taxon>Toxocara</taxon>
    </lineage>
</organism>
<gene>
    <name evidence="1" type="ORF">Tcan_02243</name>
</gene>
<dbReference type="AlphaFoldDB" id="A0A0B2UPZ5"/>
<dbReference type="OrthoDB" id="354at2759"/>
<name>A0A0B2UPZ5_TOXCA</name>
<dbReference type="STRING" id="6265.A0A0B2UPZ5"/>
<protein>
    <submittedName>
        <fullName evidence="1">Uncharacterized protein</fullName>
    </submittedName>
</protein>
<dbReference type="EMBL" id="JPKZ01022155">
    <property type="protein sequence ID" value="KHN71463.1"/>
    <property type="molecule type" value="Genomic_DNA"/>
</dbReference>